<protein>
    <submittedName>
        <fullName evidence="5">AraC family transcriptional regulator</fullName>
    </submittedName>
</protein>
<dbReference type="PANTHER" id="PTHR47893:SF1">
    <property type="entry name" value="REGULATORY PROTEIN PCHR"/>
    <property type="match status" value="1"/>
</dbReference>
<accession>A0A1Z4LY37</accession>
<gene>
    <name evidence="5" type="ORF">NIES267_56450</name>
</gene>
<dbReference type="GO" id="GO:0043565">
    <property type="term" value="F:sequence-specific DNA binding"/>
    <property type="evidence" value="ECO:0007669"/>
    <property type="project" value="InterPro"/>
</dbReference>
<evidence type="ECO:0000313" key="6">
    <source>
        <dbReference type="Proteomes" id="UP000218418"/>
    </source>
</evidence>
<dbReference type="InterPro" id="IPR020449">
    <property type="entry name" value="Tscrpt_reg_AraC-type_HTH"/>
</dbReference>
<dbReference type="Proteomes" id="UP000218418">
    <property type="component" value="Chromosome"/>
</dbReference>
<reference evidence="5 6" key="1">
    <citation type="submission" date="2017-06" db="EMBL/GenBank/DDBJ databases">
        <title>Genome sequencing of cyanobaciteial culture collection at National Institute for Environmental Studies (NIES).</title>
        <authorList>
            <person name="Hirose Y."/>
            <person name="Shimura Y."/>
            <person name="Fujisawa T."/>
            <person name="Nakamura Y."/>
            <person name="Kawachi M."/>
        </authorList>
    </citation>
    <scope>NUCLEOTIDE SEQUENCE [LARGE SCALE GENOMIC DNA]</scope>
    <source>
        <strain evidence="5 6">NIES-267</strain>
    </source>
</reference>
<organism evidence="5 6">
    <name type="scientific">Calothrix parasitica NIES-267</name>
    <dbReference type="NCBI Taxonomy" id="1973488"/>
    <lineage>
        <taxon>Bacteria</taxon>
        <taxon>Bacillati</taxon>
        <taxon>Cyanobacteriota</taxon>
        <taxon>Cyanophyceae</taxon>
        <taxon>Nostocales</taxon>
        <taxon>Calotrichaceae</taxon>
        <taxon>Calothrix</taxon>
    </lineage>
</organism>
<dbReference type="InterPro" id="IPR018060">
    <property type="entry name" value="HTH_AraC"/>
</dbReference>
<proteinExistence type="predicted"/>
<name>A0A1Z4LY37_9CYAN</name>
<dbReference type="SMART" id="SM00342">
    <property type="entry name" value="HTH_ARAC"/>
    <property type="match status" value="1"/>
</dbReference>
<keyword evidence="6" id="KW-1185">Reference proteome</keyword>
<evidence type="ECO:0000256" key="2">
    <source>
        <dbReference type="ARBA" id="ARBA00023125"/>
    </source>
</evidence>
<dbReference type="Pfam" id="PF12833">
    <property type="entry name" value="HTH_18"/>
    <property type="match status" value="1"/>
</dbReference>
<dbReference type="PRINTS" id="PR00032">
    <property type="entry name" value="HTHARAC"/>
</dbReference>
<dbReference type="EMBL" id="AP018227">
    <property type="protein sequence ID" value="BAY86139.1"/>
    <property type="molecule type" value="Genomic_DNA"/>
</dbReference>
<feature type="domain" description="HTH araC/xylS-type" evidence="4">
    <location>
        <begin position="265"/>
        <end position="363"/>
    </location>
</feature>
<sequence length="369" mass="42463">MTRHLVINQSSDWLVPGDTNDTRLFHSDTSDCVRICRPQFGQGYYQVIPLREDLHLQIIDYTPNRDLLINSLDNGKCVEFEFQLAGRDAGYSFFFPHSRVRGFNVYVAQKRVFKVEVFFKSPTFCGYCHQFIERLSPQLQQLLQQIVQSIYQYQVGKYVTSTATLEHIVNCTAASEKLYFEQIIPAPLYTQLARLESATRNPITPAVGEVIEQILSCPYGGSTRRRYLERKALQLVALHLNSLLTPQYNLQGFSLLHSEDAIAIHQAEEILRTNLQNPPSIELLARLVLLNRFKVNQGFLQLYNSTPFRYLRKCRMLKAKHLLMTSELSIEQVALTVGYSSRSRFATAFRQEFGLNPKILQVQTLRKAS</sequence>
<dbReference type="PROSITE" id="PS00041">
    <property type="entry name" value="HTH_ARAC_FAMILY_1"/>
    <property type="match status" value="1"/>
</dbReference>
<keyword evidence="1" id="KW-0805">Transcription regulation</keyword>
<keyword evidence="3" id="KW-0804">Transcription</keyword>
<evidence type="ECO:0000259" key="4">
    <source>
        <dbReference type="PROSITE" id="PS01124"/>
    </source>
</evidence>
<dbReference type="OrthoDB" id="7544370at2"/>
<evidence type="ECO:0000256" key="3">
    <source>
        <dbReference type="ARBA" id="ARBA00023163"/>
    </source>
</evidence>
<dbReference type="InterPro" id="IPR053142">
    <property type="entry name" value="PchR_regulatory_protein"/>
</dbReference>
<dbReference type="PROSITE" id="PS01124">
    <property type="entry name" value="HTH_ARAC_FAMILY_2"/>
    <property type="match status" value="1"/>
</dbReference>
<dbReference type="PANTHER" id="PTHR47893">
    <property type="entry name" value="REGULATORY PROTEIN PCHR"/>
    <property type="match status" value="1"/>
</dbReference>
<dbReference type="GO" id="GO:0003700">
    <property type="term" value="F:DNA-binding transcription factor activity"/>
    <property type="evidence" value="ECO:0007669"/>
    <property type="project" value="InterPro"/>
</dbReference>
<dbReference type="Gene3D" id="1.10.10.60">
    <property type="entry name" value="Homeodomain-like"/>
    <property type="match status" value="1"/>
</dbReference>
<dbReference type="InterPro" id="IPR018062">
    <property type="entry name" value="HTH_AraC-typ_CS"/>
</dbReference>
<dbReference type="SUPFAM" id="SSF46689">
    <property type="entry name" value="Homeodomain-like"/>
    <property type="match status" value="1"/>
</dbReference>
<evidence type="ECO:0000256" key="1">
    <source>
        <dbReference type="ARBA" id="ARBA00023015"/>
    </source>
</evidence>
<keyword evidence="2" id="KW-0238">DNA-binding</keyword>
<evidence type="ECO:0000313" key="5">
    <source>
        <dbReference type="EMBL" id="BAY86139.1"/>
    </source>
</evidence>
<dbReference type="InterPro" id="IPR009057">
    <property type="entry name" value="Homeodomain-like_sf"/>
</dbReference>
<dbReference type="AlphaFoldDB" id="A0A1Z4LY37"/>